<dbReference type="Gene3D" id="3.30.413.10">
    <property type="entry name" value="Sulfite Reductase Hemoprotein, domain 1"/>
    <property type="match status" value="2"/>
</dbReference>
<evidence type="ECO:0000256" key="4">
    <source>
        <dbReference type="ARBA" id="ARBA00023002"/>
    </source>
</evidence>
<evidence type="ECO:0000259" key="7">
    <source>
        <dbReference type="Pfam" id="PF01077"/>
    </source>
</evidence>
<accession>Q0A974</accession>
<sequence>MYQYTDEDYALVRERVDEFRDQTRRHLAGELSEDDYRPLRLMNGLYIQRLGPMLRIAIPYGTLSVRQLRALAEVARRYDRGLGHFTTRQNLQLHHLKLEDVPEVLADLAGVEMHAIQTSGNCIRNVTSDQMAGVAPDEVDDPRPWCELIRQWANLHPEFSYLPRKFKIAVSGARHDRAAVQVHDIGLRLVSGTGHAARFEVWVGGGLGRTPVIAQRLRTDLPGEQLLPYLEAILRIYNRLGRRDNKYKARIKILVRELGLARFRDLVETEYATMEKAPLRISESRYRAVAGHFDRPPVSAPAADEQGLEAQAAEEPAFGHWLRWNTELQRQPGVRAVTVCLKGGERQPGDITSDEMDAVADLAERFGQGEIRSTHHQNLVLPDIPAGDLREVWRTLAARGLAHPVVGTVSDVICCPGWKYCNLANAESIPVALAVQAELDELDYLHDLGEVRLNISGCMNACGHHHVGHIGILGVEKRGKPWYQIQLGGSSAGEVSLGKVLGPAVPQEQVAPVVGSLMARYVALREGDERFLDTVRRVGLAPFKEVLHAAA</sequence>
<evidence type="ECO:0000259" key="8">
    <source>
        <dbReference type="Pfam" id="PF03460"/>
    </source>
</evidence>
<dbReference type="GO" id="GO:0016491">
    <property type="term" value="F:oxidoreductase activity"/>
    <property type="evidence" value="ECO:0007669"/>
    <property type="project" value="UniProtKB-KW"/>
</dbReference>
<dbReference type="Proteomes" id="UP000001962">
    <property type="component" value="Chromosome"/>
</dbReference>
<evidence type="ECO:0000313" key="10">
    <source>
        <dbReference type="Proteomes" id="UP000001962"/>
    </source>
</evidence>
<dbReference type="InterPro" id="IPR036136">
    <property type="entry name" value="Nit/Sulf_reduc_fer-like_dom_sf"/>
</dbReference>
<evidence type="ECO:0000256" key="5">
    <source>
        <dbReference type="ARBA" id="ARBA00023004"/>
    </source>
</evidence>
<dbReference type="HOGENOM" id="CLU_015667_1_0_6"/>
<dbReference type="PANTHER" id="PTHR32439:SF9">
    <property type="entry name" value="BLR3264 PROTEIN"/>
    <property type="match status" value="1"/>
</dbReference>
<dbReference type="KEGG" id="aeh:Mlg_1264"/>
<dbReference type="GO" id="GO:0020037">
    <property type="term" value="F:heme binding"/>
    <property type="evidence" value="ECO:0007669"/>
    <property type="project" value="InterPro"/>
</dbReference>
<dbReference type="InterPro" id="IPR045854">
    <property type="entry name" value="NO2/SO3_Rdtase_4Fe4S_sf"/>
</dbReference>
<dbReference type="OrthoDB" id="3189055at2"/>
<proteinExistence type="predicted"/>
<feature type="domain" description="Nitrite/Sulfite reductase ferredoxin-like" evidence="8">
    <location>
        <begin position="53"/>
        <end position="109"/>
    </location>
</feature>
<keyword evidence="1" id="KW-0004">4Fe-4S</keyword>
<keyword evidence="2" id="KW-0349">Heme</keyword>
<dbReference type="AlphaFoldDB" id="Q0A974"/>
<dbReference type="GO" id="GO:0046872">
    <property type="term" value="F:metal ion binding"/>
    <property type="evidence" value="ECO:0007669"/>
    <property type="project" value="UniProtKB-KW"/>
</dbReference>
<evidence type="ECO:0000256" key="1">
    <source>
        <dbReference type="ARBA" id="ARBA00022485"/>
    </source>
</evidence>
<feature type="domain" description="Nitrite/sulphite reductase 4Fe-4S" evidence="7">
    <location>
        <begin position="409"/>
        <end position="547"/>
    </location>
</feature>
<dbReference type="InterPro" id="IPR051329">
    <property type="entry name" value="NIR_SIR_4Fe-4S"/>
</dbReference>
<feature type="domain" description="Nitrite/Sulfite reductase ferredoxin-like" evidence="8">
    <location>
        <begin position="329"/>
        <end position="398"/>
    </location>
</feature>
<keyword evidence="6" id="KW-0411">Iron-sulfur</keyword>
<reference evidence="10" key="1">
    <citation type="submission" date="2006-08" db="EMBL/GenBank/DDBJ databases">
        <title>Complete sequence of Alkalilimnicola ehrilichei MLHE-1.</title>
        <authorList>
            <person name="Copeland A."/>
            <person name="Lucas S."/>
            <person name="Lapidus A."/>
            <person name="Barry K."/>
            <person name="Detter J.C."/>
            <person name="Glavina del Rio T."/>
            <person name="Hammon N."/>
            <person name="Israni S."/>
            <person name="Dalin E."/>
            <person name="Tice H."/>
            <person name="Pitluck S."/>
            <person name="Sims D."/>
            <person name="Brettin T."/>
            <person name="Bruce D."/>
            <person name="Han C."/>
            <person name="Tapia R."/>
            <person name="Gilna P."/>
            <person name="Schmutz J."/>
            <person name="Larimer F."/>
            <person name="Land M."/>
            <person name="Hauser L."/>
            <person name="Kyrpides N."/>
            <person name="Mikhailova N."/>
            <person name="Oremland R.S."/>
            <person name="Hoeft S.E."/>
            <person name="Switzer-Blum J."/>
            <person name="Kulp T."/>
            <person name="King G."/>
            <person name="Tabita R."/>
            <person name="Witte B."/>
            <person name="Santini J.M."/>
            <person name="Basu P."/>
            <person name="Hollibaugh J.T."/>
            <person name="Xie G."/>
            <person name="Stolz J.F."/>
            <person name="Richardson P."/>
        </authorList>
    </citation>
    <scope>NUCLEOTIDE SEQUENCE [LARGE SCALE GENOMIC DNA]</scope>
    <source>
        <strain evidence="10">ATCC BAA-1101 / DSM 17681 / MLHE-1</strain>
    </source>
</reference>
<evidence type="ECO:0000256" key="6">
    <source>
        <dbReference type="ARBA" id="ARBA00023014"/>
    </source>
</evidence>
<evidence type="ECO:0000256" key="3">
    <source>
        <dbReference type="ARBA" id="ARBA00022723"/>
    </source>
</evidence>
<dbReference type="InterPro" id="IPR005117">
    <property type="entry name" value="NiRdtase/SiRdtase_haem-b_fer"/>
</dbReference>
<dbReference type="eggNOG" id="COG0155">
    <property type="taxonomic scope" value="Bacteria"/>
</dbReference>
<dbReference type="RefSeq" id="WP_011629008.1">
    <property type="nucleotide sequence ID" value="NC_008340.1"/>
</dbReference>
<dbReference type="Gene3D" id="3.90.480.20">
    <property type="match status" value="2"/>
</dbReference>
<organism evidence="9 10">
    <name type="scientific">Alkalilimnicola ehrlichii (strain ATCC BAA-1101 / DSM 17681 / MLHE-1)</name>
    <dbReference type="NCBI Taxonomy" id="187272"/>
    <lineage>
        <taxon>Bacteria</taxon>
        <taxon>Pseudomonadati</taxon>
        <taxon>Pseudomonadota</taxon>
        <taxon>Gammaproteobacteria</taxon>
        <taxon>Chromatiales</taxon>
        <taxon>Ectothiorhodospiraceae</taxon>
        <taxon>Alkalilimnicola</taxon>
    </lineage>
</organism>
<dbReference type="PANTHER" id="PTHR32439">
    <property type="entry name" value="FERREDOXIN--NITRITE REDUCTASE, CHLOROPLASTIC"/>
    <property type="match status" value="1"/>
</dbReference>
<dbReference type="InterPro" id="IPR006067">
    <property type="entry name" value="NO2/SO3_Rdtase_4Fe4S_dom"/>
</dbReference>
<keyword evidence="3" id="KW-0479">Metal-binding</keyword>
<dbReference type="EMBL" id="CP000453">
    <property type="protein sequence ID" value="ABI56613.1"/>
    <property type="molecule type" value="Genomic_DNA"/>
</dbReference>
<feature type="domain" description="Nitrite/sulphite reductase 4Fe-4S" evidence="7">
    <location>
        <begin position="119"/>
        <end position="271"/>
    </location>
</feature>
<keyword evidence="5" id="KW-0408">Iron</keyword>
<dbReference type="GO" id="GO:0051539">
    <property type="term" value="F:4 iron, 4 sulfur cluster binding"/>
    <property type="evidence" value="ECO:0007669"/>
    <property type="project" value="UniProtKB-KW"/>
</dbReference>
<evidence type="ECO:0000256" key="2">
    <source>
        <dbReference type="ARBA" id="ARBA00022617"/>
    </source>
</evidence>
<name>Q0A974_ALKEH</name>
<dbReference type="SUPFAM" id="SSF56014">
    <property type="entry name" value="Nitrite and sulphite reductase 4Fe-4S domain-like"/>
    <property type="match status" value="2"/>
</dbReference>
<gene>
    <name evidence="9" type="ordered locus">Mlg_1264</name>
</gene>
<dbReference type="Pfam" id="PF01077">
    <property type="entry name" value="NIR_SIR"/>
    <property type="match status" value="2"/>
</dbReference>
<dbReference type="Pfam" id="PF03460">
    <property type="entry name" value="NIR_SIR_ferr"/>
    <property type="match status" value="2"/>
</dbReference>
<keyword evidence="4" id="KW-0560">Oxidoreductase</keyword>
<evidence type="ECO:0000313" key="9">
    <source>
        <dbReference type="EMBL" id="ABI56613.1"/>
    </source>
</evidence>
<dbReference type="SUPFAM" id="SSF55124">
    <property type="entry name" value="Nitrite/Sulfite reductase N-terminal domain-like"/>
    <property type="match status" value="2"/>
</dbReference>
<protein>
    <submittedName>
        <fullName evidence="9">Nitrite/sulfite reductase, hemoprotein beta-component, ferrodoxin domain protein</fullName>
    </submittedName>
</protein>
<keyword evidence="10" id="KW-1185">Reference proteome</keyword>